<feature type="transmembrane region" description="Helical" evidence="1">
    <location>
        <begin position="248"/>
        <end position="274"/>
    </location>
</feature>
<keyword evidence="1" id="KW-0812">Transmembrane</keyword>
<dbReference type="STRING" id="1652495.ccrud_03095"/>
<accession>A0A172QRJ7</accession>
<protein>
    <recommendedName>
        <fullName evidence="2">Phage shock protein PspC N-terminal domain-containing protein</fullName>
    </recommendedName>
</protein>
<reference evidence="3 4" key="1">
    <citation type="submission" date="2016-05" db="EMBL/GenBank/DDBJ databases">
        <title>Complete genome sequence of Corynebacterium crudilactis, a new Corynebacterium species isolated from raw cow's milk.</title>
        <authorList>
            <person name="Christian R."/>
            <person name="Zimmermann J."/>
            <person name="Lipski A."/>
            <person name="Kalinowski J."/>
        </authorList>
    </citation>
    <scope>NUCLEOTIDE SEQUENCE [LARGE SCALE GENOMIC DNA]</scope>
    <source>
        <strain evidence="3 4">JZ16</strain>
    </source>
</reference>
<gene>
    <name evidence="3" type="ORF">ccrud_03095</name>
</gene>
<feature type="domain" description="Phage shock protein PspC N-terminal" evidence="2">
    <location>
        <begin position="51"/>
        <end position="98"/>
    </location>
</feature>
<evidence type="ECO:0000313" key="4">
    <source>
        <dbReference type="Proteomes" id="UP000076929"/>
    </source>
</evidence>
<organism evidence="3 4">
    <name type="scientific">Corynebacterium crudilactis</name>
    <dbReference type="NCBI Taxonomy" id="1652495"/>
    <lineage>
        <taxon>Bacteria</taxon>
        <taxon>Bacillati</taxon>
        <taxon>Actinomycetota</taxon>
        <taxon>Actinomycetes</taxon>
        <taxon>Mycobacteriales</taxon>
        <taxon>Corynebacteriaceae</taxon>
        <taxon>Corynebacterium</taxon>
    </lineage>
</organism>
<feature type="transmembrane region" description="Helical" evidence="1">
    <location>
        <begin position="70"/>
        <end position="92"/>
    </location>
</feature>
<keyword evidence="4" id="KW-1185">Reference proteome</keyword>
<dbReference type="Proteomes" id="UP000076929">
    <property type="component" value="Chromosome"/>
</dbReference>
<evidence type="ECO:0000313" key="3">
    <source>
        <dbReference type="EMBL" id="ANE03298.1"/>
    </source>
</evidence>
<dbReference type="OrthoDB" id="3208990at2"/>
<evidence type="ECO:0000256" key="1">
    <source>
        <dbReference type="SAM" id="Phobius"/>
    </source>
</evidence>
<dbReference type="RefSeq" id="WP_066564712.1">
    <property type="nucleotide sequence ID" value="NZ_CP015622.1"/>
</dbReference>
<dbReference type="EMBL" id="CP015622">
    <property type="protein sequence ID" value="ANE03298.1"/>
    <property type="molecule type" value="Genomic_DNA"/>
</dbReference>
<feature type="transmembrane region" description="Helical" evidence="1">
    <location>
        <begin position="120"/>
        <end position="136"/>
    </location>
</feature>
<name>A0A172QRJ7_9CORY</name>
<dbReference type="AlphaFoldDB" id="A0A172QRJ7"/>
<keyword evidence="1" id="KW-0472">Membrane</keyword>
<dbReference type="InterPro" id="IPR007168">
    <property type="entry name" value="Phageshock_PspC_N"/>
</dbReference>
<evidence type="ECO:0000259" key="2">
    <source>
        <dbReference type="Pfam" id="PF04024"/>
    </source>
</evidence>
<keyword evidence="1" id="KW-1133">Transmembrane helix</keyword>
<sequence>MSTFEESQNHHGFIPFAQPSFQSPAPTLSDSVMQQMWQTRPVRLPSKQGGNAKVAGVCEGIGIRYQIDPVLIRLFFVVSGVFGAGIAAYLLAWMCMPRYSVPVSPVEALWTPGHTKDRNHGWWLLIAFLIFSGILGSGATKLFGPASAITYLALLTMWWALHKKQPIPPRGLLTTEFTIPEDDPTMKNEDQYPQPQPDLSEITPVDGYYAPFAQQSADAPQWDPLAHNQYNSWDMQVAPPTPAKKHRVWPWIVGGVVGTGAVLTVGAGVIVMGIDPGHFEEDTSGIGDVYLSPTNGDLADNYSSGVGEMDLDFSQLTELDRVRNVQISSGIGEVKVTLPDNVPINLTCSAGVGTTHCDVGNLAEHNDGLEGPMLNIFVSSGIGDVDVVFADQDN</sequence>
<dbReference type="Pfam" id="PF04024">
    <property type="entry name" value="PspC"/>
    <property type="match status" value="1"/>
</dbReference>
<dbReference type="KEGG" id="ccjz:ccrud_03095"/>
<proteinExistence type="predicted"/>